<dbReference type="InterPro" id="IPR050697">
    <property type="entry name" value="Adenylyl/Guanylyl_Cyclase_3/4"/>
</dbReference>
<dbReference type="PANTHER" id="PTHR43081:SF1">
    <property type="entry name" value="ADENYLATE CYCLASE, TERMINAL-DIFFERENTIATION SPECIFIC"/>
    <property type="match status" value="1"/>
</dbReference>
<dbReference type="Gene3D" id="3.30.70.1230">
    <property type="entry name" value="Nucleotide cyclase"/>
    <property type="match status" value="1"/>
</dbReference>
<dbReference type="Pfam" id="PF00672">
    <property type="entry name" value="HAMP"/>
    <property type="match status" value="1"/>
</dbReference>
<proteinExistence type="predicted"/>
<keyword evidence="5" id="KW-0456">Lyase</keyword>
<evidence type="ECO:0000313" key="5">
    <source>
        <dbReference type="EMBL" id="VAW82224.1"/>
    </source>
</evidence>
<keyword evidence="2" id="KW-1133">Transmembrane helix</keyword>
<keyword evidence="2" id="KW-0472">Membrane</keyword>
<dbReference type="Pfam" id="PF00211">
    <property type="entry name" value="Guanylate_cyc"/>
    <property type="match status" value="1"/>
</dbReference>
<accession>A0A3B0ZLK1</accession>
<dbReference type="SUPFAM" id="SSF55073">
    <property type="entry name" value="Nucleotide cyclase"/>
    <property type="match status" value="1"/>
</dbReference>
<feature type="domain" description="HAMP" evidence="4">
    <location>
        <begin position="256"/>
        <end position="308"/>
    </location>
</feature>
<dbReference type="Gene3D" id="6.10.340.10">
    <property type="match status" value="1"/>
</dbReference>
<name>A0A3B0ZLK1_9ZZZZ</name>
<feature type="transmembrane region" description="Helical" evidence="2">
    <location>
        <begin position="50"/>
        <end position="74"/>
    </location>
</feature>
<dbReference type="SMART" id="SM00304">
    <property type="entry name" value="HAMP"/>
    <property type="match status" value="1"/>
</dbReference>
<evidence type="ECO:0000259" key="3">
    <source>
        <dbReference type="PROSITE" id="PS50125"/>
    </source>
</evidence>
<feature type="domain" description="Guanylate cyclase" evidence="3">
    <location>
        <begin position="342"/>
        <end position="474"/>
    </location>
</feature>
<dbReference type="InterPro" id="IPR029787">
    <property type="entry name" value="Nucleotide_cyclase"/>
</dbReference>
<evidence type="ECO:0000256" key="2">
    <source>
        <dbReference type="SAM" id="Phobius"/>
    </source>
</evidence>
<dbReference type="SMART" id="SM00044">
    <property type="entry name" value="CYCc"/>
    <property type="match status" value="1"/>
</dbReference>
<dbReference type="InterPro" id="IPR003660">
    <property type="entry name" value="HAMP_dom"/>
</dbReference>
<protein>
    <submittedName>
        <fullName evidence="5">Adenylate cyclase</fullName>
        <ecNumber evidence="5">4.6.1.1</ecNumber>
    </submittedName>
</protein>
<sequence>MLLTNNESKTFEKTKGQQKGPLQEDIKSLPKSVQLLLRLFGKILPSHIPVAIKLAISIGIMLTIVMTLFAAVIIPNMTKEMSNQITQSGSAQVLSLSKLVSELMIRAQPTETNPDSKTDSLEKQNLMLTLKVMTAQMATNPGILGAVIYSADHKLLSSEGISPFNSNAPYAKNYIKFLDNNLRILEWHWKKSPHGDLSAITFISPIKLQNTIVGHALVTFNHSMLDRAIFNIVQFIIIATLFMILLGIVLSYILGRRLTRPLYNLIEASREIGLGNYSYRLPERRNDEIGYLMSSFNQMAYGLYQKEQVEVAFSRHVSPTIAKEIIANMDEHSISTRSVHASVLFVDIVGYTAMSEALPPESVAQMLNEFYTGICKISKPYKGTIDKFMGDCAMVVFGIPEDDENHVFNSIACALCFQMLMNQQNKIRVHKGKPPIHFRIGVNTGDMIAGNMGSSDRIQYTVVGDSVNLASRLCAVAPTDSIIITDDTYNLAGLRNKINALNHERMRIRGISNPVNTYLVQDLQDPFHTTLVQNAAQVLHEMEALAKEKIEEK</sequence>
<dbReference type="GO" id="GO:0004016">
    <property type="term" value="F:adenylate cyclase activity"/>
    <property type="evidence" value="ECO:0007669"/>
    <property type="project" value="UniProtKB-EC"/>
</dbReference>
<dbReference type="PROSITE" id="PS50125">
    <property type="entry name" value="GUANYLATE_CYCLASE_2"/>
    <property type="match status" value="1"/>
</dbReference>
<dbReference type="CDD" id="cd06225">
    <property type="entry name" value="HAMP"/>
    <property type="match status" value="1"/>
</dbReference>
<feature type="transmembrane region" description="Helical" evidence="2">
    <location>
        <begin position="232"/>
        <end position="254"/>
    </location>
</feature>
<reference evidence="5" key="1">
    <citation type="submission" date="2018-06" db="EMBL/GenBank/DDBJ databases">
        <authorList>
            <person name="Zhirakovskaya E."/>
        </authorList>
    </citation>
    <scope>NUCLEOTIDE SEQUENCE</scope>
</reference>
<evidence type="ECO:0000259" key="4">
    <source>
        <dbReference type="PROSITE" id="PS50885"/>
    </source>
</evidence>
<dbReference type="PANTHER" id="PTHR43081">
    <property type="entry name" value="ADENYLATE CYCLASE, TERMINAL-DIFFERENTIATION SPECIFIC-RELATED"/>
    <property type="match status" value="1"/>
</dbReference>
<feature type="region of interest" description="Disordered" evidence="1">
    <location>
        <begin position="1"/>
        <end position="24"/>
    </location>
</feature>
<dbReference type="EC" id="4.6.1.1" evidence="5"/>
<dbReference type="PROSITE" id="PS50885">
    <property type="entry name" value="HAMP"/>
    <property type="match status" value="1"/>
</dbReference>
<dbReference type="CDD" id="cd07302">
    <property type="entry name" value="CHD"/>
    <property type="match status" value="1"/>
</dbReference>
<dbReference type="InterPro" id="IPR001054">
    <property type="entry name" value="A/G_cyclase"/>
</dbReference>
<dbReference type="GO" id="GO:0016020">
    <property type="term" value="C:membrane"/>
    <property type="evidence" value="ECO:0007669"/>
    <property type="project" value="InterPro"/>
</dbReference>
<keyword evidence="2" id="KW-0812">Transmembrane</keyword>
<dbReference type="AlphaFoldDB" id="A0A3B0ZLK1"/>
<evidence type="ECO:0000256" key="1">
    <source>
        <dbReference type="SAM" id="MobiDB-lite"/>
    </source>
</evidence>
<dbReference type="GO" id="GO:0035556">
    <property type="term" value="P:intracellular signal transduction"/>
    <property type="evidence" value="ECO:0007669"/>
    <property type="project" value="InterPro"/>
</dbReference>
<dbReference type="EMBL" id="UOFL01000238">
    <property type="protein sequence ID" value="VAW82224.1"/>
    <property type="molecule type" value="Genomic_DNA"/>
</dbReference>
<gene>
    <name evidence="5" type="ORF">MNBD_GAMMA12-1045</name>
</gene>
<organism evidence="5">
    <name type="scientific">hydrothermal vent metagenome</name>
    <dbReference type="NCBI Taxonomy" id="652676"/>
    <lineage>
        <taxon>unclassified sequences</taxon>
        <taxon>metagenomes</taxon>
        <taxon>ecological metagenomes</taxon>
    </lineage>
</organism>
<dbReference type="SUPFAM" id="SSF158472">
    <property type="entry name" value="HAMP domain-like"/>
    <property type="match status" value="1"/>
</dbReference>
<dbReference type="GO" id="GO:0009190">
    <property type="term" value="P:cyclic nucleotide biosynthetic process"/>
    <property type="evidence" value="ECO:0007669"/>
    <property type="project" value="InterPro"/>
</dbReference>